<dbReference type="InterPro" id="IPR037151">
    <property type="entry name" value="AlkB-like_sf"/>
</dbReference>
<dbReference type="EMBL" id="CP144696">
    <property type="protein sequence ID" value="WVZ11507.1"/>
    <property type="molecule type" value="Genomic_DNA"/>
</dbReference>
<evidence type="ECO:0000313" key="3">
    <source>
        <dbReference type="Proteomes" id="UP001374535"/>
    </source>
</evidence>
<accession>A0AAQ3RYY8</accession>
<dbReference type="PANTHER" id="PTHR31447:SF0">
    <property type="entry name" value="HYDROXYPROLINE-RICH GLYCOPROTEIN FAMILY PROTEIN"/>
    <property type="match status" value="1"/>
</dbReference>
<dbReference type="PANTHER" id="PTHR31447">
    <property type="entry name" value="HYDROXYPROLINE-RICH GLYCOPROTEIN FAMILY PROTEIN-RELATED"/>
    <property type="match status" value="1"/>
</dbReference>
<gene>
    <name evidence="2" type="ORF">V8G54_016037</name>
</gene>
<dbReference type="InterPro" id="IPR044842">
    <property type="entry name" value="ALKBH9B/ALKBH10B-like"/>
</dbReference>
<dbReference type="Proteomes" id="UP001374535">
    <property type="component" value="Chromosome 5"/>
</dbReference>
<keyword evidence="3" id="KW-1185">Reference proteome</keyword>
<dbReference type="AlphaFoldDB" id="A0AAQ3RYY8"/>
<proteinExistence type="inferred from homology"/>
<organism evidence="2 3">
    <name type="scientific">Vigna mungo</name>
    <name type="common">Black gram</name>
    <name type="synonym">Phaseolus mungo</name>
    <dbReference type="NCBI Taxonomy" id="3915"/>
    <lineage>
        <taxon>Eukaryota</taxon>
        <taxon>Viridiplantae</taxon>
        <taxon>Streptophyta</taxon>
        <taxon>Embryophyta</taxon>
        <taxon>Tracheophyta</taxon>
        <taxon>Spermatophyta</taxon>
        <taxon>Magnoliopsida</taxon>
        <taxon>eudicotyledons</taxon>
        <taxon>Gunneridae</taxon>
        <taxon>Pentapetalae</taxon>
        <taxon>rosids</taxon>
        <taxon>fabids</taxon>
        <taxon>Fabales</taxon>
        <taxon>Fabaceae</taxon>
        <taxon>Papilionoideae</taxon>
        <taxon>50 kb inversion clade</taxon>
        <taxon>NPAAA clade</taxon>
        <taxon>indigoferoid/millettioid clade</taxon>
        <taxon>Phaseoleae</taxon>
        <taxon>Vigna</taxon>
    </lineage>
</organism>
<name>A0AAQ3RYY8_VIGMU</name>
<dbReference type="GO" id="GO:0003729">
    <property type="term" value="F:mRNA binding"/>
    <property type="evidence" value="ECO:0007669"/>
    <property type="project" value="InterPro"/>
</dbReference>
<reference evidence="2 3" key="1">
    <citation type="journal article" date="2023" name="Life. Sci Alliance">
        <title>Evolutionary insights into 3D genome organization and epigenetic landscape of Vigna mungo.</title>
        <authorList>
            <person name="Junaid A."/>
            <person name="Singh B."/>
            <person name="Bhatia S."/>
        </authorList>
    </citation>
    <scope>NUCLEOTIDE SEQUENCE [LARGE SCALE GENOMIC DNA]</scope>
    <source>
        <strain evidence="2">Urdbean</strain>
    </source>
</reference>
<evidence type="ECO:0000256" key="1">
    <source>
        <dbReference type="ARBA" id="ARBA00007879"/>
    </source>
</evidence>
<comment type="similarity">
    <text evidence="1">Belongs to the alkB family.</text>
</comment>
<dbReference type="GO" id="GO:0006402">
    <property type="term" value="P:mRNA catabolic process"/>
    <property type="evidence" value="ECO:0007669"/>
    <property type="project" value="InterPro"/>
</dbReference>
<evidence type="ECO:0000313" key="2">
    <source>
        <dbReference type="EMBL" id="WVZ11507.1"/>
    </source>
</evidence>
<sequence length="231" mass="25685">MAHYQENFEEICIRVLDLPPELIPPVPSTLPMQLLVLFKLFDQCTRSTQLINPTSFLTLVHHTTITSLSTHGYTFSCGKPDTSPYWPNLFLNHHAPLNFEGKVSIEVEGIVTGPMVSGPSRCRVSAPSSGYGCLTHHLNLTDKKVESIPSLFQDIIERLVASQVMTVKPDACIVDFFNEGDHSQPNCCPPWFGRPVYTLFLTECDITFGRIIVSDHPGDYRGAVKLSLLPG</sequence>
<dbReference type="Gene3D" id="2.60.120.590">
    <property type="entry name" value="Alpha-ketoglutarate-dependent dioxygenase AlkB-like"/>
    <property type="match status" value="1"/>
</dbReference>
<dbReference type="GO" id="GO:0032451">
    <property type="term" value="F:demethylase activity"/>
    <property type="evidence" value="ECO:0007669"/>
    <property type="project" value="InterPro"/>
</dbReference>
<protein>
    <submittedName>
        <fullName evidence="2">Uncharacterized protein</fullName>
    </submittedName>
</protein>